<dbReference type="InterPro" id="IPR015300">
    <property type="entry name" value="DNA-bd_pseudobarrel_sf"/>
</dbReference>
<reference evidence="8 9" key="1">
    <citation type="journal article" date="2009" name="Nature">
        <title>The Sorghum bicolor genome and the diversification of grasses.</title>
        <authorList>
            <person name="Paterson A.H."/>
            <person name="Bowers J.E."/>
            <person name="Bruggmann R."/>
            <person name="Dubchak I."/>
            <person name="Grimwood J."/>
            <person name="Gundlach H."/>
            <person name="Haberer G."/>
            <person name="Hellsten U."/>
            <person name="Mitros T."/>
            <person name="Poliakov A."/>
            <person name="Schmutz J."/>
            <person name="Spannagl M."/>
            <person name="Tang H."/>
            <person name="Wang X."/>
            <person name="Wicker T."/>
            <person name="Bharti A.K."/>
            <person name="Chapman J."/>
            <person name="Feltus F.A."/>
            <person name="Gowik U."/>
            <person name="Grigoriev I.V."/>
            <person name="Lyons E."/>
            <person name="Maher C.A."/>
            <person name="Martis M."/>
            <person name="Narechania A."/>
            <person name="Otillar R.P."/>
            <person name="Penning B.W."/>
            <person name="Salamov A.A."/>
            <person name="Wang Y."/>
            <person name="Zhang L."/>
            <person name="Carpita N.C."/>
            <person name="Freeling M."/>
            <person name="Gingle A.R."/>
            <person name="Hash C.T."/>
            <person name="Keller B."/>
            <person name="Klein P."/>
            <person name="Kresovich S."/>
            <person name="McCann M.C."/>
            <person name="Ming R."/>
            <person name="Peterson D.G."/>
            <person name="Mehboob-ur-Rahman"/>
            <person name="Ware D."/>
            <person name="Westhoff P."/>
            <person name="Mayer K.F."/>
            <person name="Messing J."/>
            <person name="Rokhsar D.S."/>
        </authorList>
    </citation>
    <scope>NUCLEOTIDE SEQUENCE [LARGE SCALE GENOMIC DNA]</scope>
    <source>
        <strain evidence="9">cv. BTx623</strain>
    </source>
</reference>
<dbReference type="GO" id="GO:0003677">
    <property type="term" value="F:DNA binding"/>
    <property type="evidence" value="ECO:0007669"/>
    <property type="project" value="UniProtKB-KW"/>
</dbReference>
<keyword evidence="5" id="KW-0539">Nucleus</keyword>
<comment type="subcellular location">
    <subcellularLocation>
        <location evidence="1">Nucleus</location>
    </subcellularLocation>
</comment>
<dbReference type="OMA" id="HESQTIT"/>
<dbReference type="PANTHER" id="PTHR31391:SF48">
    <property type="entry name" value="B3 DOMAIN-CONTAINING PROTEIN OS03G0620500"/>
    <property type="match status" value="1"/>
</dbReference>
<dbReference type="PROSITE" id="PS50863">
    <property type="entry name" value="B3"/>
    <property type="match status" value="3"/>
</dbReference>
<protein>
    <recommendedName>
        <fullName evidence="7">TF-B3 domain-containing protein</fullName>
    </recommendedName>
</protein>
<feature type="domain" description="TF-B3" evidence="7">
    <location>
        <begin position="238"/>
        <end position="339"/>
    </location>
</feature>
<keyword evidence="4" id="KW-0804">Transcription</keyword>
<feature type="region of interest" description="Disordered" evidence="6">
    <location>
        <begin position="394"/>
        <end position="424"/>
    </location>
</feature>
<gene>
    <name evidence="8" type="ORF">SORBI_3001G165500</name>
</gene>
<dbReference type="Gramene" id="KXG38006">
    <property type="protein sequence ID" value="KXG38006"/>
    <property type="gene ID" value="SORBI_3001G165500"/>
</dbReference>
<feature type="region of interest" description="Disordered" evidence="6">
    <location>
        <begin position="346"/>
        <end position="367"/>
    </location>
</feature>
<name>A0A1B6QJB2_SORBI</name>
<dbReference type="EMBL" id="CM000760">
    <property type="protein sequence ID" value="OQU91350.1"/>
    <property type="molecule type" value="Genomic_DNA"/>
</dbReference>
<dbReference type="EMBL" id="CM000760">
    <property type="protein sequence ID" value="KXG38006.1"/>
    <property type="molecule type" value="Genomic_DNA"/>
</dbReference>
<organism evidence="8 9">
    <name type="scientific">Sorghum bicolor</name>
    <name type="common">Sorghum</name>
    <name type="synonym">Sorghum vulgare</name>
    <dbReference type="NCBI Taxonomy" id="4558"/>
    <lineage>
        <taxon>Eukaryota</taxon>
        <taxon>Viridiplantae</taxon>
        <taxon>Streptophyta</taxon>
        <taxon>Embryophyta</taxon>
        <taxon>Tracheophyta</taxon>
        <taxon>Spermatophyta</taxon>
        <taxon>Magnoliopsida</taxon>
        <taxon>Liliopsida</taxon>
        <taxon>Poales</taxon>
        <taxon>Poaceae</taxon>
        <taxon>PACMAD clade</taxon>
        <taxon>Panicoideae</taxon>
        <taxon>Andropogonodae</taxon>
        <taxon>Andropogoneae</taxon>
        <taxon>Sorghinae</taxon>
        <taxon>Sorghum</taxon>
    </lineage>
</organism>
<keyword evidence="3" id="KW-0238">DNA-binding</keyword>
<proteinExistence type="predicted"/>
<dbReference type="EMBL" id="CM000760">
    <property type="protein sequence ID" value="OQU91352.1"/>
    <property type="molecule type" value="Genomic_DNA"/>
</dbReference>
<dbReference type="Pfam" id="PF02362">
    <property type="entry name" value="B3"/>
    <property type="match status" value="3"/>
</dbReference>
<dbReference type="Gene3D" id="2.40.330.10">
    <property type="entry name" value="DNA-binding pseudobarrel domain"/>
    <property type="match status" value="3"/>
</dbReference>
<feature type="compositionally biased region" description="Polar residues" evidence="6">
    <location>
        <begin position="351"/>
        <end position="365"/>
    </location>
</feature>
<sequence length="554" mass="61899">MAGQGPQVKKSCACCKMYKDHLHGKMKCFLMPMSANYRHSMTMPVRFMNQFGGEISESMDIESPDGSVYAVKGIKYMNKMLPQCGWKAFVDAHPIDQNDSLLFQHIEKARFKVLIIDPDGCEKVFPCNGIRISSSNIQERDKDYVDVSDSAHDRTKKLSRVRKRVSNCQGDCASQRRKAARITTDSASSSEESGFDDDPKTNAAPDYVLSCTSILSDEQEEQVDGLIKQIQPETTVFVALIKPGNVKPRRPTLVIPHAYAAAHFPYKNQVVTLQRPGKSKKWHPRLNVRKDRSSHMLSGVPWSHFVQDNHVQEGDICIFQPLKTAGVWFTLMVHLIHQSKVGTLLHDEKNGNSPSPAGGTSSNRGRTMRSKANDLKIVHPNDGKAEAEVTPIARVKEEPAHQGPSNSKGHWTDDESGDSGGPSEAGLYILSAHAHLTDEQRNKVEDIVGSIQSQVPIYVAVMNKSSVAVTSTCILYFGKEYSSKYLPHGEHTVTLVRNGKSVSWKVTMHAQKLIQGWRGFARDNRLKLDDICLFQLTKDDIKMLTMTVYIIRHV</sequence>
<evidence type="ECO:0000313" key="8">
    <source>
        <dbReference type="EMBL" id="KXG38006.1"/>
    </source>
</evidence>
<accession>A0A1B6QJB2</accession>
<keyword evidence="9" id="KW-1185">Reference proteome</keyword>
<dbReference type="GO" id="GO:0005634">
    <property type="term" value="C:nucleus"/>
    <property type="evidence" value="ECO:0007669"/>
    <property type="project" value="UniProtKB-SubCell"/>
</dbReference>
<keyword evidence="2" id="KW-0805">Transcription regulation</keyword>
<dbReference type="EMBL" id="CM000760">
    <property type="protein sequence ID" value="OQU91351.1"/>
    <property type="molecule type" value="Genomic_DNA"/>
</dbReference>
<reference evidence="9" key="3">
    <citation type="journal article" date="2018" name="Plant J.">
        <title>The Sorghum bicolor reference genome: improved assembly, gene annotations, a transcriptome atlas, and signatures of genome organization.</title>
        <authorList>
            <person name="McCormick R.F."/>
            <person name="Truong S.K."/>
            <person name="Sreedasyam A."/>
            <person name="Jenkins J."/>
            <person name="Shu S."/>
            <person name="Sims D."/>
            <person name="Kennedy M."/>
            <person name="Amirebrahimi M."/>
            <person name="Weers B.D."/>
            <person name="McKinley B."/>
            <person name="Mattison A."/>
            <person name="Morishige D.T."/>
            <person name="Grimwood J."/>
            <person name="Schmutz J."/>
            <person name="Mullet J.E."/>
        </authorList>
    </citation>
    <scope>NUCLEOTIDE SEQUENCE [LARGE SCALE GENOMIC DNA]</scope>
    <source>
        <strain evidence="9">cv. BTx623</strain>
    </source>
</reference>
<evidence type="ECO:0000313" key="9">
    <source>
        <dbReference type="Proteomes" id="UP000000768"/>
    </source>
</evidence>
<dbReference type="Gramene" id="OQU91350">
    <property type="protein sequence ID" value="OQU91350"/>
    <property type="gene ID" value="SORBI_3001G165500"/>
</dbReference>
<feature type="domain" description="TF-B3" evidence="7">
    <location>
        <begin position="26"/>
        <end position="119"/>
    </location>
</feature>
<dbReference type="Gramene" id="OQU91352">
    <property type="protein sequence ID" value="OQU91352"/>
    <property type="gene ID" value="SORBI_3001G165500"/>
</dbReference>
<evidence type="ECO:0000256" key="5">
    <source>
        <dbReference type="ARBA" id="ARBA00023242"/>
    </source>
</evidence>
<dbReference type="FunCoup" id="A0A1B6QJB2">
    <property type="interactions" value="1606"/>
</dbReference>
<evidence type="ECO:0000256" key="1">
    <source>
        <dbReference type="ARBA" id="ARBA00004123"/>
    </source>
</evidence>
<feature type="region of interest" description="Disordered" evidence="6">
    <location>
        <begin position="177"/>
        <end position="202"/>
    </location>
</feature>
<evidence type="ECO:0000259" key="7">
    <source>
        <dbReference type="PROSITE" id="PS50863"/>
    </source>
</evidence>
<dbReference type="CDD" id="cd10017">
    <property type="entry name" value="B3_DNA"/>
    <property type="match status" value="3"/>
</dbReference>
<evidence type="ECO:0000256" key="2">
    <source>
        <dbReference type="ARBA" id="ARBA00023015"/>
    </source>
</evidence>
<dbReference type="eggNOG" id="ENOG502QSIS">
    <property type="taxonomic scope" value="Eukaryota"/>
</dbReference>
<evidence type="ECO:0000256" key="4">
    <source>
        <dbReference type="ARBA" id="ARBA00023163"/>
    </source>
</evidence>
<feature type="compositionally biased region" description="Polar residues" evidence="6">
    <location>
        <begin position="183"/>
        <end position="192"/>
    </location>
</feature>
<evidence type="ECO:0000256" key="6">
    <source>
        <dbReference type="SAM" id="MobiDB-lite"/>
    </source>
</evidence>
<dbReference type="Gramene" id="OQU91351">
    <property type="protein sequence ID" value="OQU91351"/>
    <property type="gene ID" value="SORBI_3001G165500"/>
</dbReference>
<dbReference type="SUPFAM" id="SSF101936">
    <property type="entry name" value="DNA-binding pseudobarrel domain"/>
    <property type="match status" value="3"/>
</dbReference>
<reference evidence="8" key="2">
    <citation type="submission" date="2017-02" db="EMBL/GenBank/DDBJ databases">
        <title>WGS assembly of Sorghum bicolor.</title>
        <authorList>
            <person name="Paterson A."/>
            <person name="Mullet J."/>
            <person name="Bowers J."/>
            <person name="Bruggmann R."/>
            <person name="Dubchak I."/>
            <person name="Grimwood J."/>
            <person name="Gundlach H."/>
            <person name="Haberer G."/>
            <person name="Hellsten U."/>
            <person name="Mitros T."/>
            <person name="Poliakov A."/>
            <person name="Schmutz J."/>
            <person name="Spannagl M."/>
            <person name="Tang H."/>
            <person name="Wang X."/>
            <person name="Wicker T."/>
            <person name="Bharti A."/>
            <person name="Chapman J."/>
            <person name="Feltus F."/>
            <person name="Gowik U."/>
            <person name="Grigoriev I."/>
            <person name="Lyons E."/>
            <person name="Maher C."/>
            <person name="Martis M."/>
            <person name="Narechania A."/>
            <person name="Otillar R."/>
            <person name="Penning B."/>
            <person name="Salamov A."/>
            <person name="Wang Y."/>
            <person name="Zhang L."/>
            <person name="Carpita N."/>
            <person name="Freeling M."/>
            <person name="Gingle A."/>
            <person name="Hash C."/>
            <person name="Keller B."/>
            <person name="Klein P."/>
            <person name="Kresovich S."/>
            <person name="Mccann M."/>
            <person name="Ming R."/>
            <person name="Peterson D."/>
            <person name="Rahman M."/>
            <person name="Ware D."/>
            <person name="Westhoff P."/>
            <person name="Mayer K."/>
            <person name="Messing J."/>
            <person name="Sims D."/>
            <person name="Jenkins J."/>
            <person name="Shu S."/>
            <person name="Rokhsar D."/>
        </authorList>
    </citation>
    <scope>NUCLEOTIDE SEQUENCE</scope>
</reference>
<dbReference type="AlphaFoldDB" id="A0A1B6QJB2"/>
<dbReference type="InterPro" id="IPR003340">
    <property type="entry name" value="B3_DNA-bd"/>
</dbReference>
<dbReference type="InParanoid" id="A0A1B6QJB2"/>
<dbReference type="Proteomes" id="UP000000768">
    <property type="component" value="Chromosome 1"/>
</dbReference>
<dbReference type="STRING" id="4558.A0A1B6QJB2"/>
<dbReference type="SMART" id="SM01019">
    <property type="entry name" value="B3"/>
    <property type="match status" value="3"/>
</dbReference>
<dbReference type="PANTHER" id="PTHR31391">
    <property type="entry name" value="B3 DOMAIN-CONTAINING PROTEIN OS11G0197600-RELATED"/>
    <property type="match status" value="1"/>
</dbReference>
<feature type="domain" description="TF-B3" evidence="7">
    <location>
        <begin position="460"/>
        <end position="554"/>
    </location>
</feature>
<evidence type="ECO:0000256" key="3">
    <source>
        <dbReference type="ARBA" id="ARBA00023125"/>
    </source>
</evidence>
<dbReference type="InterPro" id="IPR044837">
    <property type="entry name" value="REM16-like"/>
</dbReference>